<protein>
    <submittedName>
        <fullName evidence="2">Uncharacterized protein</fullName>
    </submittedName>
</protein>
<gene>
    <name evidence="2" type="ORF">CR203_19425</name>
</gene>
<feature type="coiled-coil region" evidence="1">
    <location>
        <begin position="74"/>
        <end position="108"/>
    </location>
</feature>
<evidence type="ECO:0000313" key="3">
    <source>
        <dbReference type="Proteomes" id="UP000281498"/>
    </source>
</evidence>
<name>A0A3A9K5C2_9BACI</name>
<evidence type="ECO:0000256" key="1">
    <source>
        <dbReference type="SAM" id="Coils"/>
    </source>
</evidence>
<dbReference type="EMBL" id="PDOE01000013">
    <property type="protein sequence ID" value="RKL65652.1"/>
    <property type="molecule type" value="Genomic_DNA"/>
</dbReference>
<reference evidence="2 3" key="1">
    <citation type="submission" date="2017-10" db="EMBL/GenBank/DDBJ databases">
        <title>Bacillus sp. nov., a halophilic bacterium isolated from a Keqin Lake.</title>
        <authorList>
            <person name="Wang H."/>
        </authorList>
    </citation>
    <scope>NUCLEOTIDE SEQUENCE [LARGE SCALE GENOMIC DNA]</scope>
    <source>
        <strain evidence="2 3">KCTC 13187</strain>
    </source>
</reference>
<accession>A0A3A9K5C2</accession>
<keyword evidence="1" id="KW-0175">Coiled coil</keyword>
<sequence length="133" mass="15597">MSNDKKIMLRDYLSELASQTDARLNERVQELLDDPKTIKRAHKFMEKHSSILGKLHEYSEILALQLNIPTKDDVANVARLCMQLEEKLDTIEEEIHQLKAQKEEKQQTYEIVKMPAKPKTFKKEKKGYAERRG</sequence>
<comment type="caution">
    <text evidence="2">The sequence shown here is derived from an EMBL/GenBank/DDBJ whole genome shotgun (WGS) entry which is preliminary data.</text>
</comment>
<dbReference type="AlphaFoldDB" id="A0A3A9K5C2"/>
<evidence type="ECO:0000313" key="2">
    <source>
        <dbReference type="EMBL" id="RKL65652.1"/>
    </source>
</evidence>
<dbReference type="RefSeq" id="WP_110935958.1">
    <property type="nucleotide sequence ID" value="NZ_KZ614146.1"/>
</dbReference>
<proteinExistence type="predicted"/>
<keyword evidence="3" id="KW-1185">Reference proteome</keyword>
<dbReference type="Proteomes" id="UP000281498">
    <property type="component" value="Unassembled WGS sequence"/>
</dbReference>
<dbReference type="OrthoDB" id="2872086at2"/>
<organism evidence="2 3">
    <name type="scientific">Salipaludibacillus neizhouensis</name>
    <dbReference type="NCBI Taxonomy" id="885475"/>
    <lineage>
        <taxon>Bacteria</taxon>
        <taxon>Bacillati</taxon>
        <taxon>Bacillota</taxon>
        <taxon>Bacilli</taxon>
        <taxon>Bacillales</taxon>
        <taxon>Bacillaceae</taxon>
    </lineage>
</organism>